<evidence type="ECO:0000313" key="7">
    <source>
        <dbReference type="EMBL" id="BES99959.1"/>
    </source>
</evidence>
<dbReference type="CDD" id="cd00336">
    <property type="entry name" value="Ribosomal_L22"/>
    <property type="match status" value="1"/>
</dbReference>
<evidence type="ECO:0000256" key="5">
    <source>
        <dbReference type="ARBA" id="ARBA00035506"/>
    </source>
</evidence>
<dbReference type="InterPro" id="IPR036394">
    <property type="entry name" value="Ribosomal_uL22_sf"/>
</dbReference>
<dbReference type="SUPFAM" id="SSF54843">
    <property type="entry name" value="Ribosomal protein L22"/>
    <property type="match status" value="1"/>
</dbReference>
<proteinExistence type="inferred from homology"/>
<keyword evidence="8" id="KW-1185">Reference proteome</keyword>
<dbReference type="PANTHER" id="PTHR13501:SF8">
    <property type="entry name" value="LARGE RIBOSOMAL SUBUNIT PROTEIN UL22M"/>
    <property type="match status" value="1"/>
</dbReference>
<accession>A0ABN7B8J3</accession>
<sequence>MVCAQRRNVTDYVTQVMPEIEQINKKPEKIGKWLSYNLKLYPPTLPGEPDRPAYVCHEKKFLKYSPKKLWYIACFVRGMSIDEALKQLDFINRKGAAFVKETLLEAQELAVEKHNVEFKSNLWIAESNSFKGPVVKGLRRHARMRFGVVEYRYSNYYVRLEEGKPPENYYGRPSREREVLLNEWLDKIKSRKITHSL</sequence>
<dbReference type="GO" id="GO:0005840">
    <property type="term" value="C:ribosome"/>
    <property type="evidence" value="ECO:0007669"/>
    <property type="project" value="UniProtKB-KW"/>
</dbReference>
<evidence type="ECO:0000256" key="3">
    <source>
        <dbReference type="ARBA" id="ARBA00023274"/>
    </source>
</evidence>
<keyword evidence="2 6" id="KW-0689">Ribosomal protein</keyword>
<evidence type="ECO:0000256" key="1">
    <source>
        <dbReference type="ARBA" id="ARBA00009451"/>
    </source>
</evidence>
<evidence type="ECO:0000256" key="6">
    <source>
        <dbReference type="RuleBase" id="RU004005"/>
    </source>
</evidence>
<evidence type="ECO:0000256" key="2">
    <source>
        <dbReference type="ARBA" id="ARBA00022980"/>
    </source>
</evidence>
<name>A0ABN7B8J3_9HEMI</name>
<keyword evidence="3 6" id="KW-0687">Ribonucleoprotein</keyword>
<evidence type="ECO:0000313" key="8">
    <source>
        <dbReference type="Proteomes" id="UP001307889"/>
    </source>
</evidence>
<reference evidence="7 8" key="1">
    <citation type="submission" date="2023-09" db="EMBL/GenBank/DDBJ databases">
        <title>Nesidiocoris tenuis whole genome shotgun sequence.</title>
        <authorList>
            <person name="Shibata T."/>
            <person name="Shimoda M."/>
            <person name="Kobayashi T."/>
            <person name="Uehara T."/>
        </authorList>
    </citation>
    <scope>NUCLEOTIDE SEQUENCE [LARGE SCALE GENOMIC DNA]</scope>
    <source>
        <strain evidence="7 8">Japan</strain>
    </source>
</reference>
<organism evidence="7 8">
    <name type="scientific">Nesidiocoris tenuis</name>
    <dbReference type="NCBI Taxonomy" id="355587"/>
    <lineage>
        <taxon>Eukaryota</taxon>
        <taxon>Metazoa</taxon>
        <taxon>Ecdysozoa</taxon>
        <taxon>Arthropoda</taxon>
        <taxon>Hexapoda</taxon>
        <taxon>Insecta</taxon>
        <taxon>Pterygota</taxon>
        <taxon>Neoptera</taxon>
        <taxon>Paraneoptera</taxon>
        <taxon>Hemiptera</taxon>
        <taxon>Heteroptera</taxon>
        <taxon>Panheteroptera</taxon>
        <taxon>Cimicomorpha</taxon>
        <taxon>Miridae</taxon>
        <taxon>Dicyphina</taxon>
        <taxon>Nesidiocoris</taxon>
    </lineage>
</organism>
<evidence type="ECO:0000256" key="4">
    <source>
        <dbReference type="ARBA" id="ARBA00035286"/>
    </source>
</evidence>
<gene>
    <name evidence="7" type="ORF">NTJ_12776</name>
</gene>
<dbReference type="Proteomes" id="UP001307889">
    <property type="component" value="Chromosome 11"/>
</dbReference>
<comment type="similarity">
    <text evidence="1 6">Belongs to the universal ribosomal protein uL22 family.</text>
</comment>
<dbReference type="PANTHER" id="PTHR13501">
    <property type="entry name" value="CHLOROPLAST 50S RIBOSOMAL PROTEIN L22-RELATED"/>
    <property type="match status" value="1"/>
</dbReference>
<dbReference type="EMBL" id="AP028919">
    <property type="protein sequence ID" value="BES99959.1"/>
    <property type="molecule type" value="Genomic_DNA"/>
</dbReference>
<dbReference type="Gene3D" id="3.90.470.10">
    <property type="entry name" value="Ribosomal protein L22/L17"/>
    <property type="match status" value="1"/>
</dbReference>
<dbReference type="Pfam" id="PF00237">
    <property type="entry name" value="Ribosomal_L22"/>
    <property type="match status" value="1"/>
</dbReference>
<protein>
    <recommendedName>
        <fullName evidence="4">Large ribosomal subunit protein uL22m</fullName>
    </recommendedName>
    <alternativeName>
        <fullName evidence="5">39S ribosomal protein L22, mitochondrial</fullName>
    </alternativeName>
</protein>
<dbReference type="InterPro" id="IPR001063">
    <property type="entry name" value="Ribosomal_uL22"/>
</dbReference>
<dbReference type="InterPro" id="IPR047867">
    <property type="entry name" value="Ribosomal_uL22_bac/org-type"/>
</dbReference>